<dbReference type="EMBL" id="AKFS01000302">
    <property type="protein sequence ID" value="EJF35320.1"/>
    <property type="molecule type" value="Genomic_DNA"/>
</dbReference>
<organism evidence="2 3">
    <name type="scientific">Schaalia georgiae F0490</name>
    <dbReference type="NCBI Taxonomy" id="1125717"/>
    <lineage>
        <taxon>Bacteria</taxon>
        <taxon>Bacillati</taxon>
        <taxon>Actinomycetota</taxon>
        <taxon>Actinomycetes</taxon>
        <taxon>Actinomycetales</taxon>
        <taxon>Actinomycetaceae</taxon>
        <taxon>Schaalia</taxon>
    </lineage>
</organism>
<sequence>MHEGRILAAAVRGDERELLEAMRDRVARELDSDALAARDLAALTKRLREIVAEIKALTPGEEESTVVSPQEDAPLDPATV</sequence>
<gene>
    <name evidence="2" type="ORF">HMPREF1317_0117</name>
</gene>
<evidence type="ECO:0000256" key="1">
    <source>
        <dbReference type="SAM" id="MobiDB-lite"/>
    </source>
</evidence>
<accession>J1GQS6</accession>
<evidence type="ECO:0000313" key="3">
    <source>
        <dbReference type="Proteomes" id="UP000004578"/>
    </source>
</evidence>
<keyword evidence="3" id="KW-1185">Reference proteome</keyword>
<comment type="caution">
    <text evidence="2">The sequence shown here is derived from an EMBL/GenBank/DDBJ whole genome shotgun (WGS) entry which is preliminary data.</text>
</comment>
<reference evidence="2 3" key="1">
    <citation type="submission" date="2012-05" db="EMBL/GenBank/DDBJ databases">
        <authorList>
            <person name="Harkins D.M."/>
            <person name="Madupu R."/>
            <person name="Durkin A.S."/>
            <person name="Torralba M."/>
            <person name="Methe B."/>
            <person name="Sutton G.G."/>
            <person name="Nelson K.E."/>
        </authorList>
    </citation>
    <scope>NUCLEOTIDE SEQUENCE [LARGE SCALE GENOMIC DNA]</scope>
    <source>
        <strain evidence="2 3">F0490</strain>
    </source>
</reference>
<dbReference type="Proteomes" id="UP000004578">
    <property type="component" value="Unassembled WGS sequence"/>
</dbReference>
<dbReference type="RefSeq" id="WP_005872867.1">
    <property type="nucleotide sequence ID" value="NZ_AKFS01000302.1"/>
</dbReference>
<name>J1GQS6_9ACTO</name>
<protein>
    <submittedName>
        <fullName evidence="2">Uncharacterized protein</fullName>
    </submittedName>
</protein>
<feature type="region of interest" description="Disordered" evidence="1">
    <location>
        <begin position="59"/>
        <end position="80"/>
    </location>
</feature>
<proteinExistence type="predicted"/>
<evidence type="ECO:0000313" key="2">
    <source>
        <dbReference type="EMBL" id="EJF35320.1"/>
    </source>
</evidence>
<dbReference type="PATRIC" id="fig|1125717.3.peg.1996"/>
<dbReference type="AlphaFoldDB" id="J1GQS6"/>